<comment type="subcellular location">
    <subcellularLocation>
        <location evidence="1">Cell inner membrane</location>
        <topology evidence="1">Multi-pass membrane protein</topology>
    </subcellularLocation>
    <subcellularLocation>
        <location evidence="9">Cell membrane</location>
        <topology evidence="9">Multi-pass membrane protein</topology>
    </subcellularLocation>
</comment>
<proteinExistence type="inferred from homology"/>
<feature type="transmembrane region" description="Helical" evidence="9">
    <location>
        <begin position="78"/>
        <end position="97"/>
    </location>
</feature>
<accession>A0A1W6YS33</accession>
<feature type="transmembrane region" description="Helical" evidence="9">
    <location>
        <begin position="184"/>
        <end position="205"/>
    </location>
</feature>
<dbReference type="PANTHER" id="PTHR30614">
    <property type="entry name" value="MEMBRANE COMPONENT OF AMINO ACID ABC TRANSPORTER"/>
    <property type="match status" value="1"/>
</dbReference>
<evidence type="ECO:0000256" key="7">
    <source>
        <dbReference type="ARBA" id="ARBA00022989"/>
    </source>
</evidence>
<keyword evidence="12" id="KW-1185">Reference proteome</keyword>
<feature type="domain" description="ABC transmembrane type-1" evidence="10">
    <location>
        <begin position="10"/>
        <end position="200"/>
    </location>
</feature>
<dbReference type="GO" id="GO:0006865">
    <property type="term" value="P:amino acid transport"/>
    <property type="evidence" value="ECO:0007669"/>
    <property type="project" value="UniProtKB-KW"/>
</dbReference>
<dbReference type="CDD" id="cd06261">
    <property type="entry name" value="TM_PBP2"/>
    <property type="match status" value="1"/>
</dbReference>
<reference evidence="11 12" key="1">
    <citation type="submission" date="2017-05" db="EMBL/GenBank/DDBJ databases">
        <title>Complete and WGS of Bordetella genogroups.</title>
        <authorList>
            <person name="Spilker T."/>
            <person name="LiPuma J."/>
        </authorList>
    </citation>
    <scope>NUCLEOTIDE SEQUENCE [LARGE SCALE GENOMIC DNA]</scope>
    <source>
        <strain evidence="11 12">AU19157</strain>
    </source>
</reference>
<dbReference type="NCBIfam" id="TIGR01726">
    <property type="entry name" value="HEQRo_perm_3TM"/>
    <property type="match status" value="1"/>
</dbReference>
<dbReference type="STRING" id="1416806.CAL12_25945"/>
<gene>
    <name evidence="11" type="ORF">CAL12_25945</name>
</gene>
<evidence type="ECO:0000256" key="1">
    <source>
        <dbReference type="ARBA" id="ARBA00004429"/>
    </source>
</evidence>
<dbReference type="InterPro" id="IPR000515">
    <property type="entry name" value="MetI-like"/>
</dbReference>
<keyword evidence="8 9" id="KW-0472">Membrane</keyword>
<evidence type="ECO:0000313" key="11">
    <source>
        <dbReference type="EMBL" id="ARP83915.1"/>
    </source>
</evidence>
<feature type="transmembrane region" description="Helical" evidence="9">
    <location>
        <begin position="144"/>
        <end position="164"/>
    </location>
</feature>
<evidence type="ECO:0000259" key="10">
    <source>
        <dbReference type="PROSITE" id="PS50928"/>
    </source>
</evidence>
<dbReference type="PANTHER" id="PTHR30614:SF0">
    <property type="entry name" value="L-CYSTINE TRANSPORT SYSTEM PERMEASE PROTEIN TCYL"/>
    <property type="match status" value="1"/>
</dbReference>
<feature type="transmembrane region" description="Helical" evidence="9">
    <location>
        <begin position="12"/>
        <end position="36"/>
    </location>
</feature>
<dbReference type="OrthoDB" id="7026155at2"/>
<dbReference type="RefSeq" id="WP_086067239.1">
    <property type="nucleotide sequence ID" value="NZ_CP021108.1"/>
</dbReference>
<dbReference type="Gene3D" id="1.10.3720.10">
    <property type="entry name" value="MetI-like"/>
    <property type="match status" value="1"/>
</dbReference>
<dbReference type="GO" id="GO:0022857">
    <property type="term" value="F:transmembrane transporter activity"/>
    <property type="evidence" value="ECO:0007669"/>
    <property type="project" value="InterPro"/>
</dbReference>
<evidence type="ECO:0000256" key="9">
    <source>
        <dbReference type="RuleBase" id="RU363032"/>
    </source>
</evidence>
<keyword evidence="5 9" id="KW-0812">Transmembrane</keyword>
<sequence>MDFFAILGNVWSGFGITASVVALALLYGIPFALVFGTLQHELTGWKRFVVTSIIEFWRSSPIIVLLFVFYYALPMIHIELSALAVGCMVLGLNIGGYGTQAVRAGLQALDPGQKEAGISLGLSPLENLLLIQLPQALRAGIPTYINLLIQLIKGTVLVSLLSLADMTFRAKEIAQVTFMPTTAYTALLLSYFVLCYPLTILGRYLERHHGMRERKQDV</sequence>
<dbReference type="InterPro" id="IPR010065">
    <property type="entry name" value="AA_ABC_transptr_permease_3TM"/>
</dbReference>
<keyword evidence="6" id="KW-0029">Amino-acid transport</keyword>
<keyword evidence="4" id="KW-1003">Cell membrane</keyword>
<evidence type="ECO:0000256" key="8">
    <source>
        <dbReference type="ARBA" id="ARBA00023136"/>
    </source>
</evidence>
<dbReference type="KEGG" id="bgv:CAL12_25945"/>
<protein>
    <submittedName>
        <fullName evidence="11">ABC transporter</fullName>
    </submittedName>
</protein>
<dbReference type="AlphaFoldDB" id="A0A1W6YS33"/>
<keyword evidence="3 9" id="KW-0813">Transport</keyword>
<evidence type="ECO:0000256" key="4">
    <source>
        <dbReference type="ARBA" id="ARBA00022475"/>
    </source>
</evidence>
<name>A0A1W6YS33_9BORD</name>
<dbReference type="InterPro" id="IPR043429">
    <property type="entry name" value="ArtM/GltK/GlnP/TcyL/YhdX-like"/>
</dbReference>
<evidence type="ECO:0000313" key="12">
    <source>
        <dbReference type="Proteomes" id="UP000194151"/>
    </source>
</evidence>
<dbReference type="Proteomes" id="UP000194151">
    <property type="component" value="Chromosome"/>
</dbReference>
<comment type="similarity">
    <text evidence="2">Belongs to the binding-protein-dependent transport system permease family. HisMQ subfamily.</text>
</comment>
<evidence type="ECO:0000256" key="3">
    <source>
        <dbReference type="ARBA" id="ARBA00022448"/>
    </source>
</evidence>
<dbReference type="SUPFAM" id="SSF161098">
    <property type="entry name" value="MetI-like"/>
    <property type="match status" value="1"/>
</dbReference>
<dbReference type="EMBL" id="CP021108">
    <property type="protein sequence ID" value="ARP83915.1"/>
    <property type="molecule type" value="Genomic_DNA"/>
</dbReference>
<dbReference type="GO" id="GO:0043190">
    <property type="term" value="C:ATP-binding cassette (ABC) transporter complex"/>
    <property type="evidence" value="ECO:0007669"/>
    <property type="project" value="InterPro"/>
</dbReference>
<evidence type="ECO:0000256" key="2">
    <source>
        <dbReference type="ARBA" id="ARBA00010072"/>
    </source>
</evidence>
<evidence type="ECO:0000256" key="5">
    <source>
        <dbReference type="ARBA" id="ARBA00022692"/>
    </source>
</evidence>
<organism evidence="11 12">
    <name type="scientific">Bordetella genomosp. 8</name>
    <dbReference type="NCBI Taxonomy" id="1416806"/>
    <lineage>
        <taxon>Bacteria</taxon>
        <taxon>Pseudomonadati</taxon>
        <taxon>Pseudomonadota</taxon>
        <taxon>Betaproteobacteria</taxon>
        <taxon>Burkholderiales</taxon>
        <taxon>Alcaligenaceae</taxon>
        <taxon>Bordetella</taxon>
    </lineage>
</organism>
<dbReference type="PROSITE" id="PS50928">
    <property type="entry name" value="ABC_TM1"/>
    <property type="match status" value="1"/>
</dbReference>
<feature type="transmembrane region" description="Helical" evidence="9">
    <location>
        <begin position="48"/>
        <end position="72"/>
    </location>
</feature>
<dbReference type="Pfam" id="PF00528">
    <property type="entry name" value="BPD_transp_1"/>
    <property type="match status" value="1"/>
</dbReference>
<keyword evidence="7 9" id="KW-1133">Transmembrane helix</keyword>
<dbReference type="InterPro" id="IPR035906">
    <property type="entry name" value="MetI-like_sf"/>
</dbReference>
<evidence type="ECO:0000256" key="6">
    <source>
        <dbReference type="ARBA" id="ARBA00022970"/>
    </source>
</evidence>